<dbReference type="STRING" id="13690.AX777_19755"/>
<evidence type="ECO:0000256" key="2">
    <source>
        <dbReference type="ARBA" id="ARBA00022649"/>
    </source>
</evidence>
<feature type="binding site" evidence="8">
    <location>
        <position position="5"/>
    </location>
    <ligand>
        <name>Mg(2+)</name>
        <dbReference type="ChEBI" id="CHEBI:18420"/>
    </ligand>
</feature>
<dbReference type="InterPro" id="IPR002716">
    <property type="entry name" value="PIN_dom"/>
</dbReference>
<dbReference type="RefSeq" id="WP_037520377.1">
    <property type="nucleotide sequence ID" value="NZ_JGVR01000018.1"/>
</dbReference>
<dbReference type="Proteomes" id="UP000028534">
    <property type="component" value="Unassembled WGS sequence"/>
</dbReference>
<dbReference type="EMBL" id="JGVR01000018">
    <property type="protein sequence ID" value="KEZ18076.1"/>
    <property type="molecule type" value="Genomic_DNA"/>
</dbReference>
<evidence type="ECO:0000313" key="11">
    <source>
        <dbReference type="Proteomes" id="UP000028534"/>
    </source>
</evidence>
<evidence type="ECO:0000256" key="4">
    <source>
        <dbReference type="ARBA" id="ARBA00022723"/>
    </source>
</evidence>
<dbReference type="InterPro" id="IPR050556">
    <property type="entry name" value="Type_II_TA_system_RNase"/>
</dbReference>
<keyword evidence="4 8" id="KW-0479">Metal-binding</keyword>
<evidence type="ECO:0000256" key="6">
    <source>
        <dbReference type="ARBA" id="ARBA00022842"/>
    </source>
</evidence>
<keyword evidence="8" id="KW-0800">Toxin</keyword>
<proteinExistence type="inferred from homology"/>
<comment type="caution">
    <text evidence="10">The sequence shown here is derived from an EMBL/GenBank/DDBJ whole genome shotgun (WGS) entry which is preliminary data.</text>
</comment>
<feature type="binding site" evidence="8">
    <location>
        <position position="97"/>
    </location>
    <ligand>
        <name>Mg(2+)</name>
        <dbReference type="ChEBI" id="CHEBI:18420"/>
    </ligand>
</feature>
<feature type="domain" description="PIN" evidence="9">
    <location>
        <begin position="2"/>
        <end position="122"/>
    </location>
</feature>
<dbReference type="HAMAP" id="MF_00265">
    <property type="entry name" value="VapC_Nob1"/>
    <property type="match status" value="1"/>
</dbReference>
<dbReference type="Gene3D" id="3.40.50.1010">
    <property type="entry name" value="5'-nuclease"/>
    <property type="match status" value="1"/>
</dbReference>
<keyword evidence="5 8" id="KW-0378">Hydrolase</keyword>
<protein>
    <recommendedName>
        <fullName evidence="8">Ribonuclease VapC</fullName>
        <shortName evidence="8">RNase VapC</shortName>
        <ecNumber evidence="8">3.1.-.-</ecNumber>
    </recommendedName>
    <alternativeName>
        <fullName evidence="8">Toxin VapC</fullName>
    </alternativeName>
</protein>
<organism evidence="10 11">
    <name type="scientific">Sphingobium yanoikuyae</name>
    <name type="common">Sphingomonas yanoikuyae</name>
    <dbReference type="NCBI Taxonomy" id="13690"/>
    <lineage>
        <taxon>Bacteria</taxon>
        <taxon>Pseudomonadati</taxon>
        <taxon>Pseudomonadota</taxon>
        <taxon>Alphaproteobacteria</taxon>
        <taxon>Sphingomonadales</taxon>
        <taxon>Sphingomonadaceae</taxon>
        <taxon>Sphingobium</taxon>
    </lineage>
</organism>
<comment type="function">
    <text evidence="8">Toxic component of a toxin-antitoxin (TA) system. An RNase.</text>
</comment>
<dbReference type="InterPro" id="IPR029060">
    <property type="entry name" value="PIN-like_dom_sf"/>
</dbReference>
<evidence type="ECO:0000256" key="7">
    <source>
        <dbReference type="ARBA" id="ARBA00038093"/>
    </source>
</evidence>
<evidence type="ECO:0000259" key="9">
    <source>
        <dbReference type="Pfam" id="PF01850"/>
    </source>
</evidence>
<comment type="similarity">
    <text evidence="7 8">Belongs to the PINc/VapC protein family.</text>
</comment>
<keyword evidence="6 8" id="KW-0460">Magnesium</keyword>
<dbReference type="EC" id="3.1.-.-" evidence="8"/>
<dbReference type="GO" id="GO:0016787">
    <property type="term" value="F:hydrolase activity"/>
    <property type="evidence" value="ECO:0007669"/>
    <property type="project" value="UniProtKB-KW"/>
</dbReference>
<reference evidence="10 11" key="1">
    <citation type="submission" date="2014-03" db="EMBL/GenBank/DDBJ databases">
        <title>Genome sequence of Sphingobium yanoikuyae B1.</title>
        <authorList>
            <person name="Gan H.M."/>
            <person name="Gan H.Y."/>
            <person name="Savka M.A."/>
        </authorList>
    </citation>
    <scope>NUCLEOTIDE SEQUENCE [LARGE SCALE GENOMIC DNA]</scope>
    <source>
        <strain evidence="10 11">B1</strain>
    </source>
</reference>
<dbReference type="InterPro" id="IPR022907">
    <property type="entry name" value="VapC_family"/>
</dbReference>
<evidence type="ECO:0000256" key="3">
    <source>
        <dbReference type="ARBA" id="ARBA00022722"/>
    </source>
</evidence>
<dbReference type="SUPFAM" id="SSF88723">
    <property type="entry name" value="PIN domain-like"/>
    <property type="match status" value="1"/>
</dbReference>
<dbReference type="GO" id="GO:0000287">
    <property type="term" value="F:magnesium ion binding"/>
    <property type="evidence" value="ECO:0007669"/>
    <property type="project" value="UniProtKB-UniRule"/>
</dbReference>
<dbReference type="CDD" id="cd09871">
    <property type="entry name" value="PIN_MtVapC28-VapC30-like"/>
    <property type="match status" value="1"/>
</dbReference>
<dbReference type="PANTHER" id="PTHR33653:SF1">
    <property type="entry name" value="RIBONUCLEASE VAPC2"/>
    <property type="match status" value="1"/>
</dbReference>
<evidence type="ECO:0000313" key="10">
    <source>
        <dbReference type="EMBL" id="KEZ18076.1"/>
    </source>
</evidence>
<dbReference type="GO" id="GO:0004540">
    <property type="term" value="F:RNA nuclease activity"/>
    <property type="evidence" value="ECO:0007669"/>
    <property type="project" value="InterPro"/>
</dbReference>
<dbReference type="eggNOG" id="COG3742">
    <property type="taxonomic scope" value="Bacteria"/>
</dbReference>
<name>A0A084EJD4_SPHYA</name>
<evidence type="ECO:0000256" key="8">
    <source>
        <dbReference type="HAMAP-Rule" id="MF_00265"/>
    </source>
</evidence>
<evidence type="ECO:0000256" key="1">
    <source>
        <dbReference type="ARBA" id="ARBA00001946"/>
    </source>
</evidence>
<dbReference type="PATRIC" id="fig|13690.10.peg.2991"/>
<gene>
    <name evidence="10" type="primary">vapC_2</name>
    <name evidence="8" type="synonym">vapC</name>
    <name evidence="10" type="ORF">CP98_02913</name>
</gene>
<dbReference type="AlphaFoldDB" id="A0A084EJD4"/>
<accession>A0A084EJD4</accession>
<keyword evidence="3 8" id="KW-0540">Nuclease</keyword>
<dbReference type="PANTHER" id="PTHR33653">
    <property type="entry name" value="RIBONUCLEASE VAPC2"/>
    <property type="match status" value="1"/>
</dbReference>
<dbReference type="GO" id="GO:0090729">
    <property type="term" value="F:toxin activity"/>
    <property type="evidence" value="ECO:0007669"/>
    <property type="project" value="UniProtKB-KW"/>
</dbReference>
<sequence>MIVIDTSAIMAILLDEPEADRCIAAIAGSDILLMSAGTLAETLIVADRRAVGTEAATLIDGLGVEVVPVTPEDARRVAAAYTQWGKGLHPAALNFGDCFGYALARERDCPLLFIGEDFARTDIVSAA</sequence>
<dbReference type="Pfam" id="PF01850">
    <property type="entry name" value="PIN"/>
    <property type="match status" value="1"/>
</dbReference>
<comment type="cofactor">
    <cofactor evidence="1 8">
        <name>Mg(2+)</name>
        <dbReference type="ChEBI" id="CHEBI:18420"/>
    </cofactor>
</comment>
<evidence type="ECO:0000256" key="5">
    <source>
        <dbReference type="ARBA" id="ARBA00022801"/>
    </source>
</evidence>
<keyword evidence="2 8" id="KW-1277">Toxin-antitoxin system</keyword>